<comment type="caution">
    <text evidence="5">The sequence shown here is derived from an EMBL/GenBank/DDBJ whole genome shotgun (WGS) entry which is preliminary data.</text>
</comment>
<reference evidence="5" key="1">
    <citation type="submission" date="2023-06" db="EMBL/GenBank/DDBJ databases">
        <title>Egi l300058.</title>
        <authorList>
            <person name="Gao L."/>
            <person name="Fang B.-Z."/>
            <person name="Li W.-J."/>
        </authorList>
    </citation>
    <scope>NUCLEOTIDE SEQUENCE</scope>
    <source>
        <strain evidence="5">EGI L300058</strain>
    </source>
</reference>
<feature type="domain" description="CobQ/CobB/MinD/ParA nucleotide binding" evidence="4">
    <location>
        <begin position="144"/>
        <end position="371"/>
    </location>
</feature>
<dbReference type="PANTHER" id="PTHR43384:SF6">
    <property type="entry name" value="SEPTUM SITE-DETERMINING PROTEIN MIND HOMOLOG, CHLOROPLASTIC"/>
    <property type="match status" value="1"/>
</dbReference>
<feature type="region of interest" description="Disordered" evidence="3">
    <location>
        <begin position="119"/>
        <end position="138"/>
    </location>
</feature>
<dbReference type="RefSeq" id="WP_301142538.1">
    <property type="nucleotide sequence ID" value="NZ_JAUHQA010000001.1"/>
</dbReference>
<keyword evidence="6" id="KW-1185">Reference proteome</keyword>
<evidence type="ECO:0000259" key="4">
    <source>
        <dbReference type="Pfam" id="PF01656"/>
    </source>
</evidence>
<dbReference type="Gene3D" id="3.40.50.300">
    <property type="entry name" value="P-loop containing nucleotide triphosphate hydrolases"/>
    <property type="match status" value="1"/>
</dbReference>
<sequence>MAAPGVIIAVAGQVEARVAQALDGAAGLRVVRRCADLAEAAAAANAGVGSVVVLSDQPHLTRTVLTELSRHGVAVVGVPTTPEAAEQLSLIGISEVVAPHATDDALVTAAQRALRALAPRTPQSGAHVPSGASGPDHEHEGVVIAVWGPAGAPGRTTVAVNLASEFARHGTATLLVDVDTYGGAVAQACGLMDEAPGLAAVARAAQHGGVDRSTIDHYALEVAPGLRVLTGVTRAERWPELPGPALDEVWRAARSSAAITVIDCGFNLEIDEELSYDTRAPQRNAATLSALGAAQTVVAVGTAEPLGIQRLVHGLGTLRSLIGGEPVVVVNRVRAEVAGTRPEEAVADALLRFGQVPHTWTVPWDPRACDAAALAGQLLAERAPRSQARRAIASLAASLHAPADAVAAPRRPRAASAGVGH</sequence>
<evidence type="ECO:0000256" key="3">
    <source>
        <dbReference type="SAM" id="MobiDB-lite"/>
    </source>
</evidence>
<keyword evidence="1" id="KW-0547">Nucleotide-binding</keyword>
<organism evidence="5 6">
    <name type="scientific">Demequina muriae</name>
    <dbReference type="NCBI Taxonomy" id="3051664"/>
    <lineage>
        <taxon>Bacteria</taxon>
        <taxon>Bacillati</taxon>
        <taxon>Actinomycetota</taxon>
        <taxon>Actinomycetes</taxon>
        <taxon>Micrococcales</taxon>
        <taxon>Demequinaceae</taxon>
        <taxon>Demequina</taxon>
    </lineage>
</organism>
<evidence type="ECO:0000313" key="5">
    <source>
        <dbReference type="EMBL" id="MDN4481035.1"/>
    </source>
</evidence>
<evidence type="ECO:0000256" key="1">
    <source>
        <dbReference type="ARBA" id="ARBA00022741"/>
    </source>
</evidence>
<dbReference type="Proteomes" id="UP001172708">
    <property type="component" value="Unassembled WGS sequence"/>
</dbReference>
<dbReference type="EMBL" id="JAUHQA010000001">
    <property type="protein sequence ID" value="MDN4481035.1"/>
    <property type="molecule type" value="Genomic_DNA"/>
</dbReference>
<dbReference type="InterPro" id="IPR027417">
    <property type="entry name" value="P-loop_NTPase"/>
</dbReference>
<accession>A0ABT8GHY4</accession>
<gene>
    <name evidence="5" type="ORF">QQX02_08890</name>
</gene>
<proteinExistence type="predicted"/>
<dbReference type="InterPro" id="IPR050625">
    <property type="entry name" value="ParA/MinD_ATPase"/>
</dbReference>
<evidence type="ECO:0000313" key="6">
    <source>
        <dbReference type="Proteomes" id="UP001172708"/>
    </source>
</evidence>
<keyword evidence="2" id="KW-0067">ATP-binding</keyword>
<dbReference type="InterPro" id="IPR002586">
    <property type="entry name" value="CobQ/CobB/MinD/ParA_Nub-bd_dom"/>
</dbReference>
<name>A0ABT8GHY4_9MICO</name>
<protein>
    <recommendedName>
        <fullName evidence="4">CobQ/CobB/MinD/ParA nucleotide binding domain-containing protein</fullName>
    </recommendedName>
</protein>
<dbReference type="SUPFAM" id="SSF52540">
    <property type="entry name" value="P-loop containing nucleoside triphosphate hydrolases"/>
    <property type="match status" value="1"/>
</dbReference>
<evidence type="ECO:0000256" key="2">
    <source>
        <dbReference type="ARBA" id="ARBA00022840"/>
    </source>
</evidence>
<dbReference type="PANTHER" id="PTHR43384">
    <property type="entry name" value="SEPTUM SITE-DETERMINING PROTEIN MIND HOMOLOG, CHLOROPLASTIC-RELATED"/>
    <property type="match status" value="1"/>
</dbReference>
<dbReference type="Pfam" id="PF01656">
    <property type="entry name" value="CbiA"/>
    <property type="match status" value="1"/>
</dbReference>